<evidence type="ECO:0000313" key="1">
    <source>
        <dbReference type="EMBL" id="TGL51475.1"/>
    </source>
</evidence>
<gene>
    <name evidence="1" type="ORF">EHQ59_11305</name>
</gene>
<protein>
    <submittedName>
        <fullName evidence="1">Uncharacterized protein</fullName>
    </submittedName>
</protein>
<dbReference type="AlphaFoldDB" id="A0A4R9JQS3"/>
<name>A0A4R9JQS3_9LEPT</name>
<comment type="caution">
    <text evidence="1">The sequence shown here is derived from an EMBL/GenBank/DDBJ whole genome shotgun (WGS) entry which is preliminary data.</text>
</comment>
<dbReference type="EMBL" id="RQGG01000032">
    <property type="protein sequence ID" value="TGL51475.1"/>
    <property type="molecule type" value="Genomic_DNA"/>
</dbReference>
<keyword evidence="2" id="KW-1185">Reference proteome</keyword>
<sequence>MYLLDKIMKSERNSYIKTCFSSSILLLIGILAYPSIAIAKSKLKVSKEDISFSGLAYFCHLDSEEYKTIHYEKGGEVSEDAFECKKKIDPVTKEVSFQLKIFPPHIDTTLRIILDKVECRQNICTLTEVPIHYKRFHPLYVLKFRKINERQFKLISSNIRYMNPTSNSNVCVPYQEGEDFFKKEVEYLFEIRSLE</sequence>
<dbReference type="Proteomes" id="UP000297609">
    <property type="component" value="Unassembled WGS sequence"/>
</dbReference>
<organism evidence="1 2">
    <name type="scientific">Leptospira kemamanensis</name>
    <dbReference type="NCBI Taxonomy" id="2484942"/>
    <lineage>
        <taxon>Bacteria</taxon>
        <taxon>Pseudomonadati</taxon>
        <taxon>Spirochaetota</taxon>
        <taxon>Spirochaetia</taxon>
        <taxon>Leptospirales</taxon>
        <taxon>Leptospiraceae</taxon>
        <taxon>Leptospira</taxon>
    </lineage>
</organism>
<dbReference type="RefSeq" id="WP_135619756.1">
    <property type="nucleotide sequence ID" value="NZ_RQGG01000032.1"/>
</dbReference>
<proteinExistence type="predicted"/>
<reference evidence="1" key="1">
    <citation type="journal article" date="2019" name="PLoS Negl. Trop. Dis.">
        <title>Revisiting the worldwide diversity of Leptospira species in the environment.</title>
        <authorList>
            <person name="Vincent A.T."/>
            <person name="Schiettekatte O."/>
            <person name="Bourhy P."/>
            <person name="Veyrier F.J."/>
            <person name="Picardeau M."/>
        </authorList>
    </citation>
    <scope>NUCLEOTIDE SEQUENCE [LARGE SCALE GENOMIC DNA]</scope>
    <source>
        <strain evidence="1">201702454</strain>
    </source>
</reference>
<evidence type="ECO:0000313" key="2">
    <source>
        <dbReference type="Proteomes" id="UP000297609"/>
    </source>
</evidence>
<accession>A0A4R9JQS3</accession>